<dbReference type="InterPro" id="IPR013556">
    <property type="entry name" value="Flag_M-ring_C"/>
</dbReference>
<dbReference type="InterPro" id="IPR000067">
    <property type="entry name" value="FlgMring_FliF"/>
</dbReference>
<evidence type="ECO:0000256" key="8">
    <source>
        <dbReference type="ARBA" id="ARBA00023143"/>
    </source>
</evidence>
<protein>
    <recommendedName>
        <fullName evidence="9">Flagellar M-ring protein</fullName>
    </recommendedName>
</protein>
<evidence type="ECO:0000256" key="7">
    <source>
        <dbReference type="ARBA" id="ARBA00023136"/>
    </source>
</evidence>
<evidence type="ECO:0000256" key="1">
    <source>
        <dbReference type="ARBA" id="ARBA00004117"/>
    </source>
</evidence>
<comment type="function">
    <text evidence="9">The M ring may be actively involved in energy transduction.</text>
</comment>
<keyword evidence="4" id="KW-1003">Cell membrane</keyword>
<dbReference type="InterPro" id="IPR043427">
    <property type="entry name" value="YscJ/FliF"/>
</dbReference>
<feature type="compositionally biased region" description="Polar residues" evidence="10">
    <location>
        <begin position="326"/>
        <end position="340"/>
    </location>
</feature>
<keyword evidence="5 11" id="KW-0812">Transmembrane</keyword>
<dbReference type="AlphaFoldDB" id="V6IZQ7"/>
<evidence type="ECO:0000259" key="12">
    <source>
        <dbReference type="Pfam" id="PF01514"/>
    </source>
</evidence>
<evidence type="ECO:0000256" key="9">
    <source>
        <dbReference type="PIRNR" id="PIRNR004862"/>
    </source>
</evidence>
<evidence type="ECO:0000313" key="15">
    <source>
        <dbReference type="Proteomes" id="UP000018296"/>
    </source>
</evidence>
<accession>V6IZQ7</accession>
<evidence type="ECO:0000313" key="14">
    <source>
        <dbReference type="EMBL" id="EST13073.1"/>
    </source>
</evidence>
<evidence type="ECO:0000256" key="4">
    <source>
        <dbReference type="ARBA" id="ARBA00022475"/>
    </source>
</evidence>
<feature type="domain" description="Flagellar M-ring C-terminal" evidence="13">
    <location>
        <begin position="260"/>
        <end position="399"/>
    </location>
</feature>
<dbReference type="InterPro" id="IPR045851">
    <property type="entry name" value="AMP-bd_C_sf"/>
</dbReference>
<evidence type="ECO:0000256" key="11">
    <source>
        <dbReference type="SAM" id="Phobius"/>
    </source>
</evidence>
<keyword evidence="15" id="KW-1185">Reference proteome</keyword>
<dbReference type="Proteomes" id="UP000018296">
    <property type="component" value="Unassembled WGS sequence"/>
</dbReference>
<dbReference type="PATRIC" id="fig|1395513.3.peg.611"/>
<keyword evidence="6 11" id="KW-1133">Transmembrane helix</keyword>
<evidence type="ECO:0000256" key="6">
    <source>
        <dbReference type="ARBA" id="ARBA00022989"/>
    </source>
</evidence>
<keyword evidence="14" id="KW-0969">Cilium</keyword>
<feature type="region of interest" description="Disordered" evidence="10">
    <location>
        <begin position="313"/>
        <end position="340"/>
    </location>
</feature>
<dbReference type="Gene3D" id="3.30.300.30">
    <property type="match status" value="1"/>
</dbReference>
<dbReference type="EMBL" id="AWTC01000002">
    <property type="protein sequence ID" value="EST13073.1"/>
    <property type="molecule type" value="Genomic_DNA"/>
</dbReference>
<dbReference type="InterPro" id="IPR006182">
    <property type="entry name" value="FliF_N_dom"/>
</dbReference>
<dbReference type="eggNOG" id="COG1766">
    <property type="taxonomic scope" value="Bacteria"/>
</dbReference>
<dbReference type="GO" id="GO:0071973">
    <property type="term" value="P:bacterial-type flagellum-dependent cell motility"/>
    <property type="evidence" value="ECO:0007669"/>
    <property type="project" value="InterPro"/>
</dbReference>
<feature type="transmembrane region" description="Helical" evidence="11">
    <location>
        <begin position="25"/>
        <end position="44"/>
    </location>
</feature>
<dbReference type="PANTHER" id="PTHR30046">
    <property type="entry name" value="FLAGELLAR M-RING PROTEIN"/>
    <property type="match status" value="1"/>
</dbReference>
<feature type="domain" description="Flagellar M-ring N-terminal" evidence="12">
    <location>
        <begin position="48"/>
        <end position="222"/>
    </location>
</feature>
<dbReference type="GO" id="GO:0009431">
    <property type="term" value="C:bacterial-type flagellum basal body, MS ring"/>
    <property type="evidence" value="ECO:0007669"/>
    <property type="project" value="InterPro"/>
</dbReference>
<dbReference type="NCBIfam" id="TIGR00206">
    <property type="entry name" value="fliF"/>
    <property type="match status" value="1"/>
</dbReference>
<comment type="caution">
    <text evidence="14">The sequence shown here is derived from an EMBL/GenBank/DDBJ whole genome shotgun (WGS) entry which is preliminary data.</text>
</comment>
<keyword evidence="8 9" id="KW-0975">Bacterial flagellum</keyword>
<comment type="subcellular location">
    <subcellularLocation>
        <location evidence="1 9">Bacterial flagellum basal body</location>
    </subcellularLocation>
    <subcellularLocation>
        <location evidence="2">Cell membrane</location>
        <topology evidence="2">Multi-pass membrane protein</topology>
    </subcellularLocation>
</comment>
<evidence type="ECO:0000256" key="5">
    <source>
        <dbReference type="ARBA" id="ARBA00022692"/>
    </source>
</evidence>
<organism evidence="14 15">
    <name type="scientific">Sporolactobacillus laevolacticus DSM 442</name>
    <dbReference type="NCBI Taxonomy" id="1395513"/>
    <lineage>
        <taxon>Bacteria</taxon>
        <taxon>Bacillati</taxon>
        <taxon>Bacillota</taxon>
        <taxon>Bacilli</taxon>
        <taxon>Bacillales</taxon>
        <taxon>Sporolactobacillaceae</taxon>
        <taxon>Sporolactobacillus</taxon>
    </lineage>
</organism>
<evidence type="ECO:0000256" key="2">
    <source>
        <dbReference type="ARBA" id="ARBA00004651"/>
    </source>
</evidence>
<evidence type="ECO:0000259" key="13">
    <source>
        <dbReference type="Pfam" id="PF08345"/>
    </source>
</evidence>
<proteinExistence type="inferred from homology"/>
<gene>
    <name evidence="14" type="ORF">P343_03005</name>
</gene>
<keyword evidence="14" id="KW-0282">Flagellum</keyword>
<dbReference type="Pfam" id="PF01514">
    <property type="entry name" value="YscJ_FliF"/>
    <property type="match status" value="1"/>
</dbReference>
<sequence length="530" mass="58920">MKERLSTWFNRIKTFWTQLSKKNKGLIIGGSAVILVAIILILLLTNIKHYSPLYSGLSESEAGQIKDTLDSKKVPYKLSDGGTTISVPKEQVDQLKVELASQGIPKTGQIDYSFFGQNAGFGITDKQFDVLQRAAMQTELANLISNTKGVKSAKVMITLPQNDVWVSGQDKNSEASASIVLNVAPGSQLSSEQVNGLYHLVSKSVPNLPVNNIVIMDQYFNYYDLKNNESNGSTLSAYNQQQSIIRDIESNVQRRVTQMLTMMMGEGKVMVNVSAAVDFTQSKEKQDLVEPVNQQTMEGLQTSTEHIAETYTGQGAQGQAGTGTTDVPTYQNGASGNGTYQKVEDRVNNEFNRIHREVVNSPYKVTDLGIQVMIEPPNANNNNSLSAQRVNDVRQILNSIIKTSISDPQGQELTNAAINQKTSVTVGRFNGKAITQPQSNGFNWLYIVGGVLLALVIGLILWMAIRRRRNAEENEDEQTIVQDIPQPEDYEAMLNQENPEQKKYNELEKMARQKPDQFVKLLRSWMAEDK</sequence>
<dbReference type="PANTHER" id="PTHR30046:SF0">
    <property type="entry name" value="FLAGELLAR M-RING PROTEIN"/>
    <property type="match status" value="1"/>
</dbReference>
<name>V6IZQ7_9BACL</name>
<dbReference type="OrthoDB" id="9807026at2"/>
<dbReference type="RefSeq" id="WP_023508910.1">
    <property type="nucleotide sequence ID" value="NZ_AWTC01000002.1"/>
</dbReference>
<dbReference type="PIRSF" id="PIRSF004862">
    <property type="entry name" value="FliF"/>
    <property type="match status" value="1"/>
</dbReference>
<dbReference type="Pfam" id="PF08345">
    <property type="entry name" value="YscJ_FliF_C"/>
    <property type="match status" value="1"/>
</dbReference>
<keyword evidence="14" id="KW-0966">Cell projection</keyword>
<evidence type="ECO:0000256" key="3">
    <source>
        <dbReference type="ARBA" id="ARBA00007971"/>
    </source>
</evidence>
<dbReference type="GO" id="GO:0003774">
    <property type="term" value="F:cytoskeletal motor activity"/>
    <property type="evidence" value="ECO:0007669"/>
    <property type="project" value="InterPro"/>
</dbReference>
<keyword evidence="7 11" id="KW-0472">Membrane</keyword>
<dbReference type="PRINTS" id="PR01009">
    <property type="entry name" value="FLGMRINGFLIF"/>
</dbReference>
<evidence type="ECO:0000256" key="10">
    <source>
        <dbReference type="SAM" id="MobiDB-lite"/>
    </source>
</evidence>
<dbReference type="GO" id="GO:0005886">
    <property type="term" value="C:plasma membrane"/>
    <property type="evidence" value="ECO:0007669"/>
    <property type="project" value="UniProtKB-SubCell"/>
</dbReference>
<reference evidence="14 15" key="1">
    <citation type="journal article" date="2013" name="Genome Announc.">
        <title>Genome Sequence of Sporolactobacillus laevolacticus DSM442, an Efficient Polymer-Grade D-Lactate Producer from Agricultural Waste Cottonseed as a Nitrogen Source.</title>
        <authorList>
            <person name="Wang H."/>
            <person name="Wang L."/>
            <person name="Ju J."/>
            <person name="Yu B."/>
            <person name="Ma Y."/>
        </authorList>
    </citation>
    <scope>NUCLEOTIDE SEQUENCE [LARGE SCALE GENOMIC DNA]</scope>
    <source>
        <strain evidence="14 15">DSM 442</strain>
    </source>
</reference>
<feature type="transmembrane region" description="Helical" evidence="11">
    <location>
        <begin position="444"/>
        <end position="465"/>
    </location>
</feature>
<comment type="similarity">
    <text evidence="3 9">Belongs to the FliF family.</text>
</comment>
<dbReference type="STRING" id="1395513.P343_03005"/>